<dbReference type="Gene3D" id="3.40.50.720">
    <property type="entry name" value="NAD(P)-binding Rossmann-like Domain"/>
    <property type="match status" value="1"/>
</dbReference>
<protein>
    <submittedName>
        <fullName evidence="4">SDR family oxidoreductase</fullName>
    </submittedName>
</protein>
<comment type="caution">
    <text evidence="4">The sequence shown here is derived from an EMBL/GenBank/DDBJ whole genome shotgun (WGS) entry which is preliminary data.</text>
</comment>
<sequence>MQEEKLNLELANKQVLITGGSRGIGLASAIALAREGAHIHLVSGNAKTLAKAADALKSQTGTTAQTTVLDLSSQKNREQLAPVLENTDILVNNAGAIPGGGFREVDHATWLKAWDLKVHGYIELTRLALDIMMARKSGVIINVIGAAGSNPRYEYLAGSTGNAALIAFTKAVGGYSSTAGVRVLGLNPGPTKTDRLLTLYRSRAQAKFNDPERWQELLEHLPFGRPAEPEEMADIVAFLASARASYLTGLVIEADGGASFLK</sequence>
<dbReference type="SUPFAM" id="SSF51735">
    <property type="entry name" value="NAD(P)-binding Rossmann-fold domains"/>
    <property type="match status" value="1"/>
</dbReference>
<reference evidence="4 5" key="1">
    <citation type="submission" date="2020-12" db="EMBL/GenBank/DDBJ databases">
        <authorList>
            <person name="Lu T."/>
            <person name="Wang Q."/>
            <person name="Han X."/>
        </authorList>
    </citation>
    <scope>NUCLEOTIDE SEQUENCE [LARGE SCALE GENOMIC DNA]</scope>
    <source>
        <strain evidence="4 5">WQ 585</strain>
    </source>
</reference>
<dbReference type="PRINTS" id="PR00081">
    <property type="entry name" value="GDHRDH"/>
</dbReference>
<dbReference type="InterPro" id="IPR036291">
    <property type="entry name" value="NAD(P)-bd_dom_sf"/>
</dbReference>
<dbReference type="Pfam" id="PF00106">
    <property type="entry name" value="adh_short"/>
    <property type="match status" value="1"/>
</dbReference>
<dbReference type="PANTHER" id="PTHR43477">
    <property type="entry name" value="DIHYDROANTICAPSIN 7-DEHYDROGENASE"/>
    <property type="match status" value="1"/>
</dbReference>
<keyword evidence="2" id="KW-0560">Oxidoreductase</keyword>
<evidence type="ECO:0000313" key="4">
    <source>
        <dbReference type="EMBL" id="MBK1782461.1"/>
    </source>
</evidence>
<proteinExistence type="inferred from homology"/>
<dbReference type="RefSeq" id="WP_200239147.1">
    <property type="nucleotide sequence ID" value="NZ_JAENGP010000020.1"/>
</dbReference>
<comment type="similarity">
    <text evidence="1">Belongs to the short-chain dehydrogenases/reductases (SDR) family.</text>
</comment>
<accession>A0ABS1EHH3</accession>
<dbReference type="EMBL" id="JAENGP010000020">
    <property type="protein sequence ID" value="MBK1782461.1"/>
    <property type="molecule type" value="Genomic_DNA"/>
</dbReference>
<dbReference type="InterPro" id="IPR051122">
    <property type="entry name" value="SDR_DHRS6-like"/>
</dbReference>
<evidence type="ECO:0000313" key="5">
    <source>
        <dbReference type="Proteomes" id="UP000635316"/>
    </source>
</evidence>
<organism evidence="4 5">
    <name type="scientific">Advenella mandrilli</name>
    <dbReference type="NCBI Taxonomy" id="2800330"/>
    <lineage>
        <taxon>Bacteria</taxon>
        <taxon>Pseudomonadati</taxon>
        <taxon>Pseudomonadota</taxon>
        <taxon>Betaproteobacteria</taxon>
        <taxon>Burkholderiales</taxon>
        <taxon>Alcaligenaceae</taxon>
    </lineage>
</organism>
<evidence type="ECO:0000256" key="3">
    <source>
        <dbReference type="ARBA" id="ARBA00023027"/>
    </source>
</evidence>
<gene>
    <name evidence="4" type="ORF">JHL22_14685</name>
</gene>
<keyword evidence="5" id="KW-1185">Reference proteome</keyword>
<keyword evidence="3" id="KW-0520">NAD</keyword>
<dbReference type="InterPro" id="IPR002347">
    <property type="entry name" value="SDR_fam"/>
</dbReference>
<dbReference type="PANTHER" id="PTHR43477:SF4">
    <property type="entry name" value="DEHYDROGENASE_REDUCTASE SDR FAMILY MEMBER 6"/>
    <property type="match status" value="1"/>
</dbReference>
<dbReference type="Proteomes" id="UP000635316">
    <property type="component" value="Unassembled WGS sequence"/>
</dbReference>
<name>A0ABS1EHH3_9BURK</name>
<evidence type="ECO:0000256" key="1">
    <source>
        <dbReference type="ARBA" id="ARBA00006484"/>
    </source>
</evidence>
<dbReference type="NCBIfam" id="NF004779">
    <property type="entry name" value="PRK06125.1"/>
    <property type="match status" value="1"/>
</dbReference>
<evidence type="ECO:0000256" key="2">
    <source>
        <dbReference type="ARBA" id="ARBA00023002"/>
    </source>
</evidence>